<dbReference type="EMBL" id="GBRH01232176">
    <property type="protein sequence ID" value="JAD65719.1"/>
    <property type="molecule type" value="Transcribed_RNA"/>
</dbReference>
<evidence type="ECO:0000313" key="1">
    <source>
        <dbReference type="EMBL" id="JAD65719.1"/>
    </source>
</evidence>
<name>A0A0A9BP51_ARUDO</name>
<organism evidence="1">
    <name type="scientific">Arundo donax</name>
    <name type="common">Giant reed</name>
    <name type="synonym">Donax arundinaceus</name>
    <dbReference type="NCBI Taxonomy" id="35708"/>
    <lineage>
        <taxon>Eukaryota</taxon>
        <taxon>Viridiplantae</taxon>
        <taxon>Streptophyta</taxon>
        <taxon>Embryophyta</taxon>
        <taxon>Tracheophyta</taxon>
        <taxon>Spermatophyta</taxon>
        <taxon>Magnoliopsida</taxon>
        <taxon>Liliopsida</taxon>
        <taxon>Poales</taxon>
        <taxon>Poaceae</taxon>
        <taxon>PACMAD clade</taxon>
        <taxon>Arundinoideae</taxon>
        <taxon>Arundineae</taxon>
        <taxon>Arundo</taxon>
    </lineage>
</organism>
<protein>
    <submittedName>
        <fullName evidence="1">Uncharacterized protein</fullName>
    </submittedName>
</protein>
<reference evidence="1" key="1">
    <citation type="submission" date="2014-09" db="EMBL/GenBank/DDBJ databases">
        <authorList>
            <person name="Magalhaes I.L.F."/>
            <person name="Oliveira U."/>
            <person name="Santos F.R."/>
            <person name="Vidigal T.H.D.A."/>
            <person name="Brescovit A.D."/>
            <person name="Santos A.J."/>
        </authorList>
    </citation>
    <scope>NUCLEOTIDE SEQUENCE</scope>
    <source>
        <tissue evidence="1">Shoot tissue taken approximately 20 cm above the soil surface</tissue>
    </source>
</reference>
<proteinExistence type="predicted"/>
<reference evidence="1" key="2">
    <citation type="journal article" date="2015" name="Data Brief">
        <title>Shoot transcriptome of the giant reed, Arundo donax.</title>
        <authorList>
            <person name="Barrero R.A."/>
            <person name="Guerrero F.D."/>
            <person name="Moolhuijzen P."/>
            <person name="Goolsby J.A."/>
            <person name="Tidwell J."/>
            <person name="Bellgard S.E."/>
            <person name="Bellgard M.I."/>
        </authorList>
    </citation>
    <scope>NUCLEOTIDE SEQUENCE</scope>
    <source>
        <tissue evidence="1">Shoot tissue taken approximately 20 cm above the soil surface</tissue>
    </source>
</reference>
<accession>A0A0A9BP51</accession>
<sequence length="39" mass="4470">MSLNLIPGQDICITVFHLAIDLELKLQISKVQRKYIDLS</sequence>
<dbReference type="AlphaFoldDB" id="A0A0A9BP51"/>